<keyword evidence="1" id="KW-0732">Signal</keyword>
<name>A0AA40CT05_9PEZI</name>
<proteinExistence type="predicted"/>
<evidence type="ECO:0000313" key="3">
    <source>
        <dbReference type="Proteomes" id="UP001175001"/>
    </source>
</evidence>
<feature type="chain" id="PRO_5041314917" description="AA1-like domain-containing protein" evidence="1">
    <location>
        <begin position="29"/>
        <end position="196"/>
    </location>
</feature>
<dbReference type="Proteomes" id="UP001175001">
    <property type="component" value="Unassembled WGS sequence"/>
</dbReference>
<dbReference type="EMBL" id="JAUJDW010000038">
    <property type="protein sequence ID" value="KAK0650210.1"/>
    <property type="molecule type" value="Genomic_DNA"/>
</dbReference>
<evidence type="ECO:0000313" key="2">
    <source>
        <dbReference type="EMBL" id="KAK0650210.1"/>
    </source>
</evidence>
<protein>
    <recommendedName>
        <fullName evidence="4">AA1-like domain-containing protein</fullName>
    </recommendedName>
</protein>
<reference evidence="2" key="1">
    <citation type="submission" date="2023-06" db="EMBL/GenBank/DDBJ databases">
        <title>Multi-omics analyses reveal the molecular pathogenesis toolkit of Lasiodiplodia hormozganensis, a cross-kingdom pathogen.</title>
        <authorList>
            <person name="Felix C."/>
            <person name="Meneses R."/>
            <person name="Goncalves M.F.M."/>
            <person name="Tilleman L."/>
            <person name="Duarte A.S."/>
            <person name="Jorrin-Novo J.V."/>
            <person name="Van De Peer Y."/>
            <person name="Deforce D."/>
            <person name="Van Nieuwerburgh F."/>
            <person name="Esteves A.C."/>
            <person name="Alves A."/>
        </authorList>
    </citation>
    <scope>NUCLEOTIDE SEQUENCE</scope>
    <source>
        <strain evidence="2">CBS 339.90</strain>
    </source>
</reference>
<feature type="signal peptide" evidence="1">
    <location>
        <begin position="1"/>
        <end position="28"/>
    </location>
</feature>
<accession>A0AA40CT05</accession>
<keyword evidence="3" id="KW-1185">Reference proteome</keyword>
<evidence type="ECO:0008006" key="4">
    <source>
        <dbReference type="Google" id="ProtNLM"/>
    </source>
</evidence>
<sequence length="196" mass="20845">MHHSITTLFSLLLSSIPLLALLPTLTTAAPAFEAGWHLLNITHIPVRSTGPEVCNGSISFTLAKGNTFGSRVCSHTFIASTDEQAAGGPFTCSDDWPDFTYYWREDNGDEGQSTGIAAATEGKGSNVVLDIWFAYLDCRPNGGAVSESGKLTLPPPTTTGTFAAGSRTWNDVYVAAETISSTAWFPGQYEEVCLSG</sequence>
<gene>
    <name evidence="2" type="ORF">DIS24_g7036</name>
</gene>
<comment type="caution">
    <text evidence="2">The sequence shown here is derived from an EMBL/GenBank/DDBJ whole genome shotgun (WGS) entry which is preliminary data.</text>
</comment>
<evidence type="ECO:0000256" key="1">
    <source>
        <dbReference type="SAM" id="SignalP"/>
    </source>
</evidence>
<organism evidence="2 3">
    <name type="scientific">Lasiodiplodia hormozganensis</name>
    <dbReference type="NCBI Taxonomy" id="869390"/>
    <lineage>
        <taxon>Eukaryota</taxon>
        <taxon>Fungi</taxon>
        <taxon>Dikarya</taxon>
        <taxon>Ascomycota</taxon>
        <taxon>Pezizomycotina</taxon>
        <taxon>Dothideomycetes</taxon>
        <taxon>Dothideomycetes incertae sedis</taxon>
        <taxon>Botryosphaeriales</taxon>
        <taxon>Botryosphaeriaceae</taxon>
        <taxon>Lasiodiplodia</taxon>
    </lineage>
</organism>
<dbReference type="AlphaFoldDB" id="A0AA40CT05"/>